<gene>
    <name evidence="2" type="ORF">C4N23_03975</name>
</gene>
<dbReference type="Pfam" id="PF05016">
    <property type="entry name" value="ParE_toxin"/>
    <property type="match status" value="1"/>
</dbReference>
<dbReference type="Gene3D" id="3.30.2310.20">
    <property type="entry name" value="RelE-like"/>
    <property type="match status" value="1"/>
</dbReference>
<dbReference type="SUPFAM" id="SSF143011">
    <property type="entry name" value="RelE-like"/>
    <property type="match status" value="1"/>
</dbReference>
<protein>
    <submittedName>
        <fullName evidence="2">Plasmid stabilization protein</fullName>
    </submittedName>
</protein>
<dbReference type="InterPro" id="IPR052747">
    <property type="entry name" value="TA_system_RelE_toxin"/>
</dbReference>
<dbReference type="AlphaFoldDB" id="A0A329UN42"/>
<evidence type="ECO:0000313" key="3">
    <source>
        <dbReference type="Proteomes" id="UP000250429"/>
    </source>
</evidence>
<organism evidence="2 3">
    <name type="scientific">Faecalibacterium hattorii</name>
    <dbReference type="NCBI Taxonomy" id="2935520"/>
    <lineage>
        <taxon>Bacteria</taxon>
        <taxon>Bacillati</taxon>
        <taxon>Bacillota</taxon>
        <taxon>Clostridia</taxon>
        <taxon>Eubacteriales</taxon>
        <taxon>Oscillospiraceae</taxon>
        <taxon>Faecalibacterium</taxon>
    </lineage>
</organism>
<dbReference type="PANTHER" id="PTHR38813">
    <property type="match status" value="1"/>
</dbReference>
<comment type="caution">
    <text evidence="2">The sequence shown here is derived from an EMBL/GenBank/DDBJ whole genome shotgun (WGS) entry which is preliminary data.</text>
</comment>
<dbReference type="PANTHER" id="PTHR38813:SF1">
    <property type="entry name" value="TOXIN RELE1-RELATED"/>
    <property type="match status" value="1"/>
</dbReference>
<name>A0A329UN42_9FIRM</name>
<sequence length="82" mass="9432">MKYQIVIEKRAAKFIRKQQPTQQKRILAALAQLPFAGDIKPMAGQSGFYRLRVGDYRILYTVEEEIITVRVTDAGNRGDVYK</sequence>
<reference evidence="2 3" key="1">
    <citation type="submission" date="2018-02" db="EMBL/GenBank/DDBJ databases">
        <title>Complete genome sequencing of Faecalibacterium prausnitzii strains isolated from the human gut.</title>
        <authorList>
            <person name="Fitzgerald B.C."/>
            <person name="Shkoporov A.N."/>
            <person name="Ross P.R."/>
            <person name="Hill C."/>
        </authorList>
    </citation>
    <scope>NUCLEOTIDE SEQUENCE [LARGE SCALE GENOMIC DNA]</scope>
    <source>
        <strain evidence="2 3">APC922/41-1</strain>
    </source>
</reference>
<dbReference type="Proteomes" id="UP000250429">
    <property type="component" value="Unassembled WGS sequence"/>
</dbReference>
<keyword evidence="3" id="KW-1185">Reference proteome</keyword>
<dbReference type="RefSeq" id="WP_112144209.1">
    <property type="nucleotide sequence ID" value="NZ_PRLC01000004.1"/>
</dbReference>
<accession>A0A329UN42</accession>
<keyword evidence="1" id="KW-1277">Toxin-antitoxin system</keyword>
<evidence type="ECO:0000313" key="2">
    <source>
        <dbReference type="EMBL" id="RAW62606.1"/>
    </source>
</evidence>
<dbReference type="InterPro" id="IPR035093">
    <property type="entry name" value="RelE/ParE_toxin_dom_sf"/>
</dbReference>
<dbReference type="InterPro" id="IPR007712">
    <property type="entry name" value="RelE/ParE_toxin"/>
</dbReference>
<dbReference type="EMBL" id="PRLC01000004">
    <property type="protein sequence ID" value="RAW62606.1"/>
    <property type="molecule type" value="Genomic_DNA"/>
</dbReference>
<evidence type="ECO:0000256" key="1">
    <source>
        <dbReference type="ARBA" id="ARBA00022649"/>
    </source>
</evidence>
<proteinExistence type="predicted"/>